<dbReference type="InterPro" id="IPR012338">
    <property type="entry name" value="Beta-lactam/transpept-like"/>
</dbReference>
<dbReference type="OMA" id="PWEYAIE"/>
<dbReference type="HOGENOM" id="CLU_020027_14_3_1"/>
<sequence length="552" mass="61925">MADQRSFLCFLFLVHLICCQVFNVQQRLLIEEYVTNAVACRGVPGLTLGVVKGDQSWTKGFGFADVQSKRPVTSSTLFGIASITKSFTAAVMSILLEKSDKKYTWNTKLTEILGDGFEMDSEIRTKETTIKDILSHRTGLPSGDISVFAGYPGNIYSDRPDQVRRLKYLKGTRPFRDSFMYNNIMYGLAGHVIEVLSGNTWSEEIRSKILMPLDMSETEILGETATENDPDLAKSYEFVGKERILTRPSFYPGNPNQPAGAIASSSDDMVKYIRFILNKGNATGGKTVAAWKNLEMLFKPYTTIGMAEWTKATFPISDIDSGYGFGWFISNHQGYKKIWHSGKLSGYASMLWIFPEVEIGIYASANGQGPGLVSTRIFEVIFSYIFDQLHGNQPWLNETTSCTFPMPWMVEYTRSEVTDIVDEPVSTPEQFVGRYGHRLFGYIDVMWKNNALSFKSGKLEGVLKPTHKKNMLKLKISGDQRATFDLLEVNFSRKNDGTYQDVQIVLTANQKYTYSRGIEFETATDIPTNVASTIFGQVMSTILISSPLIINS</sequence>
<feature type="signal peptide" evidence="1">
    <location>
        <begin position="1"/>
        <end position="19"/>
    </location>
</feature>
<protein>
    <recommendedName>
        <fullName evidence="2">Beta-lactamase-related domain-containing protein</fullName>
    </recommendedName>
</protein>
<evidence type="ECO:0000313" key="4">
    <source>
        <dbReference type="Proteomes" id="UP000030746"/>
    </source>
</evidence>
<gene>
    <name evidence="3" type="ORF">LOTGIDRAFT_167965</name>
</gene>
<dbReference type="AlphaFoldDB" id="V3Z3H3"/>
<keyword evidence="4" id="KW-1185">Reference proteome</keyword>
<dbReference type="KEGG" id="lgi:LOTGIDRAFT_167965"/>
<dbReference type="Gene3D" id="3.40.710.10">
    <property type="entry name" value="DD-peptidase/beta-lactamase superfamily"/>
    <property type="match status" value="1"/>
</dbReference>
<evidence type="ECO:0000256" key="1">
    <source>
        <dbReference type="SAM" id="SignalP"/>
    </source>
</evidence>
<dbReference type="Pfam" id="PF00144">
    <property type="entry name" value="Beta-lactamase"/>
    <property type="match status" value="1"/>
</dbReference>
<dbReference type="SUPFAM" id="SSF56601">
    <property type="entry name" value="beta-lactamase/transpeptidase-like"/>
    <property type="match status" value="1"/>
</dbReference>
<dbReference type="CTD" id="20240741"/>
<evidence type="ECO:0000259" key="2">
    <source>
        <dbReference type="Pfam" id="PF00144"/>
    </source>
</evidence>
<dbReference type="RefSeq" id="XP_009064095.1">
    <property type="nucleotide sequence ID" value="XM_009065847.1"/>
</dbReference>
<dbReference type="OrthoDB" id="5946976at2759"/>
<dbReference type="GeneID" id="20240741"/>
<reference evidence="3 4" key="1">
    <citation type="journal article" date="2013" name="Nature">
        <title>Insights into bilaterian evolution from three spiralian genomes.</title>
        <authorList>
            <person name="Simakov O."/>
            <person name="Marletaz F."/>
            <person name="Cho S.J."/>
            <person name="Edsinger-Gonzales E."/>
            <person name="Havlak P."/>
            <person name="Hellsten U."/>
            <person name="Kuo D.H."/>
            <person name="Larsson T."/>
            <person name="Lv J."/>
            <person name="Arendt D."/>
            <person name="Savage R."/>
            <person name="Osoegawa K."/>
            <person name="de Jong P."/>
            <person name="Grimwood J."/>
            <person name="Chapman J.A."/>
            <person name="Shapiro H."/>
            <person name="Aerts A."/>
            <person name="Otillar R.P."/>
            <person name="Terry A.Y."/>
            <person name="Boore J.L."/>
            <person name="Grigoriev I.V."/>
            <person name="Lindberg D.R."/>
            <person name="Seaver E.C."/>
            <person name="Weisblat D.A."/>
            <person name="Putnam N.H."/>
            <person name="Rokhsar D.S."/>
        </authorList>
    </citation>
    <scope>NUCLEOTIDE SEQUENCE [LARGE SCALE GENOMIC DNA]</scope>
</reference>
<dbReference type="InterPro" id="IPR050491">
    <property type="entry name" value="AmpC-like"/>
</dbReference>
<feature type="chain" id="PRO_5004717626" description="Beta-lactamase-related domain-containing protein" evidence="1">
    <location>
        <begin position="20"/>
        <end position="552"/>
    </location>
</feature>
<dbReference type="PANTHER" id="PTHR46825">
    <property type="entry name" value="D-ALANYL-D-ALANINE-CARBOXYPEPTIDASE/ENDOPEPTIDASE AMPH"/>
    <property type="match status" value="1"/>
</dbReference>
<proteinExistence type="predicted"/>
<organism evidence="3 4">
    <name type="scientific">Lottia gigantea</name>
    <name type="common">Giant owl limpet</name>
    <dbReference type="NCBI Taxonomy" id="225164"/>
    <lineage>
        <taxon>Eukaryota</taxon>
        <taxon>Metazoa</taxon>
        <taxon>Spiralia</taxon>
        <taxon>Lophotrochozoa</taxon>
        <taxon>Mollusca</taxon>
        <taxon>Gastropoda</taxon>
        <taxon>Patellogastropoda</taxon>
        <taxon>Lottioidea</taxon>
        <taxon>Lottiidae</taxon>
        <taxon>Lottia</taxon>
    </lineage>
</organism>
<keyword evidence="1" id="KW-0732">Signal</keyword>
<evidence type="ECO:0000313" key="3">
    <source>
        <dbReference type="EMBL" id="ESO85178.1"/>
    </source>
</evidence>
<dbReference type="InterPro" id="IPR001466">
    <property type="entry name" value="Beta-lactam-related"/>
</dbReference>
<dbReference type="Proteomes" id="UP000030746">
    <property type="component" value="Unassembled WGS sequence"/>
</dbReference>
<accession>V3Z3H3</accession>
<name>V3Z3H3_LOTGI</name>
<feature type="domain" description="Beta-lactamase-related" evidence="2">
    <location>
        <begin position="31"/>
        <end position="370"/>
    </location>
</feature>
<dbReference type="STRING" id="225164.V3Z3H3"/>
<dbReference type="EMBL" id="KB203301">
    <property type="protein sequence ID" value="ESO85178.1"/>
    <property type="molecule type" value="Genomic_DNA"/>
</dbReference>
<dbReference type="PANTHER" id="PTHR46825:SF15">
    <property type="entry name" value="BETA-LACTAMASE-RELATED DOMAIN-CONTAINING PROTEIN"/>
    <property type="match status" value="1"/>
</dbReference>